<dbReference type="InterPro" id="IPR018080">
    <property type="entry name" value="Band_7/stomatin-like_CS"/>
</dbReference>
<name>A0A2N3L6Y7_9PROT</name>
<sequence>MQSTFAIFSLAFVVLAVVLTFMSVKIVPQGYEVTVERLGRYLRTLDPGMHVLVPIIDRLGQRMSLMERVLDIPSQEVISKDNASVAVDGVVFIRVTTTKDAAYKVERLDYAVQNLAMTNLRSVLGSMELDEMLSNREKISLLLLAVLDEATSDWGVKITRVEIKDVNPPEDLTDAMNRQMKAEREKRALILEADGEREANIKRAEGEKSAAILAAEGRMAAAELDARARERTAEAEAKATETVSKAIREGDVQAINYFVAQKYVESLGQIASSPNSKLVFMPLDASGVVGSIGGVAELIKTISQTDKS</sequence>
<accession>A0A2N3L6Y7</accession>
<evidence type="ECO:0000256" key="6">
    <source>
        <dbReference type="ARBA" id="ARBA00023136"/>
    </source>
</evidence>
<dbReference type="InterPro" id="IPR001972">
    <property type="entry name" value="Stomatin_HflK_fam"/>
</dbReference>
<dbReference type="RefSeq" id="WP_022732194.1">
    <property type="nucleotide sequence ID" value="NZ_NXGX01000004.1"/>
</dbReference>
<proteinExistence type="inferred from homology"/>
<dbReference type="AlphaFoldDB" id="A0A2N3L6Y7"/>
<evidence type="ECO:0000313" key="9">
    <source>
        <dbReference type="Proteomes" id="UP000233332"/>
    </source>
</evidence>
<dbReference type="SUPFAM" id="SSF117892">
    <property type="entry name" value="Band 7/SPFH domain"/>
    <property type="match status" value="1"/>
</dbReference>
<evidence type="ECO:0000313" key="8">
    <source>
        <dbReference type="EMBL" id="PKR58506.1"/>
    </source>
</evidence>
<keyword evidence="4" id="KW-0812">Transmembrane</keyword>
<evidence type="ECO:0000259" key="7">
    <source>
        <dbReference type="SMART" id="SM00244"/>
    </source>
</evidence>
<evidence type="ECO:0000256" key="5">
    <source>
        <dbReference type="ARBA" id="ARBA00022989"/>
    </source>
</evidence>
<dbReference type="EMBL" id="NXGX01000004">
    <property type="protein sequence ID" value="PKR58506.1"/>
    <property type="molecule type" value="Genomic_DNA"/>
</dbReference>
<dbReference type="GO" id="GO:0098552">
    <property type="term" value="C:side of membrane"/>
    <property type="evidence" value="ECO:0007669"/>
    <property type="project" value="UniProtKB-ARBA"/>
</dbReference>
<comment type="caution">
    <text evidence="8">The sequence shown here is derived from an EMBL/GenBank/DDBJ whole genome shotgun (WGS) entry which is preliminary data.</text>
</comment>
<comment type="subcellular location">
    <subcellularLocation>
        <location evidence="1">Membrane</location>
        <topology evidence="1">Single-pass membrane protein</topology>
    </subcellularLocation>
</comment>
<dbReference type="GO" id="GO:0005886">
    <property type="term" value="C:plasma membrane"/>
    <property type="evidence" value="ECO:0007669"/>
    <property type="project" value="UniProtKB-ARBA"/>
</dbReference>
<feature type="domain" description="Band 7" evidence="7">
    <location>
        <begin position="22"/>
        <end position="180"/>
    </location>
</feature>
<dbReference type="PRINTS" id="PR00721">
    <property type="entry name" value="STOMATIN"/>
</dbReference>
<dbReference type="PROSITE" id="PS01270">
    <property type="entry name" value="BAND_7"/>
    <property type="match status" value="1"/>
</dbReference>
<dbReference type="InterPro" id="IPR001107">
    <property type="entry name" value="Band_7"/>
</dbReference>
<evidence type="ECO:0000256" key="4">
    <source>
        <dbReference type="ARBA" id="ARBA00022692"/>
    </source>
</evidence>
<dbReference type="Gene3D" id="3.30.479.30">
    <property type="entry name" value="Band 7 domain"/>
    <property type="match status" value="1"/>
</dbReference>
<dbReference type="Proteomes" id="UP000233332">
    <property type="component" value="Unassembled WGS sequence"/>
</dbReference>
<evidence type="ECO:0000256" key="3">
    <source>
        <dbReference type="ARBA" id="ARBA00017055"/>
    </source>
</evidence>
<protein>
    <recommendedName>
        <fullName evidence="3">Protein QmcA</fullName>
    </recommendedName>
</protein>
<dbReference type="PANTHER" id="PTHR43327">
    <property type="entry name" value="STOMATIN-LIKE PROTEIN 2, MITOCHONDRIAL"/>
    <property type="match status" value="1"/>
</dbReference>
<dbReference type="Pfam" id="PF01145">
    <property type="entry name" value="Band_7"/>
    <property type="match status" value="1"/>
</dbReference>
<dbReference type="SMART" id="SM00244">
    <property type="entry name" value="PHB"/>
    <property type="match status" value="1"/>
</dbReference>
<dbReference type="CDD" id="cd08829">
    <property type="entry name" value="SPFH_paraslipin"/>
    <property type="match status" value="1"/>
</dbReference>
<evidence type="ECO:0000256" key="1">
    <source>
        <dbReference type="ARBA" id="ARBA00004167"/>
    </source>
</evidence>
<comment type="similarity">
    <text evidence="2">Belongs to the band 7/mec-2 family.</text>
</comment>
<reference evidence="8 9" key="1">
    <citation type="submission" date="2017-09" db="EMBL/GenBank/DDBJ databases">
        <title>Biodiversity and function of Thalassospira species in the particle-attached aromatic-hydrocarbon-degrading consortia from the surface seawater of the China South Sea.</title>
        <authorList>
            <person name="Dong C."/>
            <person name="Lai Q."/>
            <person name="Shao Z."/>
        </authorList>
    </citation>
    <scope>NUCLEOTIDE SEQUENCE [LARGE SCALE GENOMIC DNA]</scope>
    <source>
        <strain evidence="8 9">139Z-12</strain>
    </source>
</reference>
<dbReference type="GeneID" id="98669100"/>
<dbReference type="InterPro" id="IPR036013">
    <property type="entry name" value="Band_7/SPFH_dom_sf"/>
</dbReference>
<dbReference type="InterPro" id="IPR050710">
    <property type="entry name" value="Band7/mec-2_domain"/>
</dbReference>
<gene>
    <name evidence="8" type="ORF">COO92_12325</name>
</gene>
<dbReference type="PANTHER" id="PTHR43327:SF10">
    <property type="entry name" value="STOMATIN-LIKE PROTEIN 2, MITOCHONDRIAL"/>
    <property type="match status" value="1"/>
</dbReference>
<keyword evidence="6" id="KW-0472">Membrane</keyword>
<evidence type="ECO:0000256" key="2">
    <source>
        <dbReference type="ARBA" id="ARBA00008164"/>
    </source>
</evidence>
<keyword evidence="5" id="KW-1133">Transmembrane helix</keyword>
<dbReference type="FunFam" id="3.30.479.30:FF:000004">
    <property type="entry name" value="Putative membrane protease family, stomatin"/>
    <property type="match status" value="1"/>
</dbReference>
<keyword evidence="9" id="KW-1185">Reference proteome</keyword>
<organism evidence="8 9">
    <name type="scientific">Thalassospira lohafexi</name>
    <dbReference type="NCBI Taxonomy" id="744227"/>
    <lineage>
        <taxon>Bacteria</taxon>
        <taxon>Pseudomonadati</taxon>
        <taxon>Pseudomonadota</taxon>
        <taxon>Alphaproteobacteria</taxon>
        <taxon>Rhodospirillales</taxon>
        <taxon>Thalassospiraceae</taxon>
        <taxon>Thalassospira</taxon>
    </lineage>
</organism>